<keyword evidence="11" id="KW-1185">Reference proteome</keyword>
<dbReference type="GeneID" id="39603512"/>
<keyword evidence="6 10" id="KW-0378">Hydrolase</keyword>
<feature type="compositionally biased region" description="Low complexity" evidence="8">
    <location>
        <begin position="588"/>
        <end position="600"/>
    </location>
</feature>
<dbReference type="Gene3D" id="3.90.70.10">
    <property type="entry name" value="Cysteine proteinases"/>
    <property type="match status" value="2"/>
</dbReference>
<feature type="region of interest" description="Disordered" evidence="8">
    <location>
        <begin position="563"/>
        <end position="785"/>
    </location>
</feature>
<dbReference type="AlphaFoldDB" id="A0A443HKU2"/>
<dbReference type="GO" id="GO:0005829">
    <property type="term" value="C:cytosol"/>
    <property type="evidence" value="ECO:0007669"/>
    <property type="project" value="TreeGrafter"/>
</dbReference>
<evidence type="ECO:0000256" key="6">
    <source>
        <dbReference type="ARBA" id="ARBA00022801"/>
    </source>
</evidence>
<evidence type="ECO:0000256" key="7">
    <source>
        <dbReference type="ARBA" id="ARBA00022807"/>
    </source>
</evidence>
<dbReference type="PANTHER" id="PTHR24006:SF722">
    <property type="entry name" value="UBIQUITIN CARBOXYL-TERMINAL HYDROLASE 48"/>
    <property type="match status" value="1"/>
</dbReference>
<proteinExistence type="inferred from homology"/>
<dbReference type="InterPro" id="IPR028889">
    <property type="entry name" value="USP"/>
</dbReference>
<dbReference type="GO" id="GO:0006508">
    <property type="term" value="P:proteolysis"/>
    <property type="evidence" value="ECO:0007669"/>
    <property type="project" value="UniProtKB-KW"/>
</dbReference>
<dbReference type="STRING" id="264951.A0A443HKU2"/>
<comment type="catalytic activity">
    <reaction evidence="1">
        <text>Thiol-dependent hydrolysis of ester, thioester, amide, peptide and isopeptide bonds formed by the C-terminal Gly of ubiquitin (a 76-residue protein attached to proteins as an intracellular targeting signal).</text>
        <dbReference type="EC" id="3.4.19.12"/>
    </reaction>
</comment>
<evidence type="ECO:0000256" key="1">
    <source>
        <dbReference type="ARBA" id="ARBA00000707"/>
    </source>
</evidence>
<evidence type="ECO:0000256" key="3">
    <source>
        <dbReference type="ARBA" id="ARBA00012759"/>
    </source>
</evidence>
<dbReference type="Proteomes" id="UP000283841">
    <property type="component" value="Unassembled WGS sequence"/>
</dbReference>
<feature type="region of interest" description="Disordered" evidence="8">
    <location>
        <begin position="300"/>
        <end position="376"/>
    </location>
</feature>
<dbReference type="GO" id="GO:0016579">
    <property type="term" value="P:protein deubiquitination"/>
    <property type="evidence" value="ECO:0007669"/>
    <property type="project" value="InterPro"/>
</dbReference>
<feature type="compositionally biased region" description="Low complexity" evidence="8">
    <location>
        <begin position="685"/>
        <end position="696"/>
    </location>
</feature>
<keyword evidence="5" id="KW-0833">Ubl conjugation pathway</keyword>
<feature type="domain" description="USP" evidence="9">
    <location>
        <begin position="112"/>
        <end position="556"/>
    </location>
</feature>
<feature type="compositionally biased region" description="Basic and acidic residues" evidence="8">
    <location>
        <begin position="748"/>
        <end position="785"/>
    </location>
</feature>
<dbReference type="GO" id="GO:0005634">
    <property type="term" value="C:nucleus"/>
    <property type="evidence" value="ECO:0007669"/>
    <property type="project" value="UniProtKB-SubCell"/>
</dbReference>
<evidence type="ECO:0000256" key="8">
    <source>
        <dbReference type="SAM" id="MobiDB-lite"/>
    </source>
</evidence>
<feature type="compositionally biased region" description="Basic and acidic residues" evidence="8">
    <location>
        <begin position="601"/>
        <end position="625"/>
    </location>
</feature>
<evidence type="ECO:0000313" key="11">
    <source>
        <dbReference type="Proteomes" id="UP000283841"/>
    </source>
</evidence>
<dbReference type="GO" id="GO:0004843">
    <property type="term" value="F:cysteine-type deubiquitinase activity"/>
    <property type="evidence" value="ECO:0007669"/>
    <property type="project" value="UniProtKB-EC"/>
</dbReference>
<evidence type="ECO:0000256" key="2">
    <source>
        <dbReference type="ARBA" id="ARBA00009085"/>
    </source>
</evidence>
<evidence type="ECO:0000256" key="4">
    <source>
        <dbReference type="ARBA" id="ARBA00022670"/>
    </source>
</evidence>
<dbReference type="InterPro" id="IPR038765">
    <property type="entry name" value="Papain-like_cys_pep_sf"/>
</dbReference>
<dbReference type="CDD" id="cd02670">
    <property type="entry name" value="Peptidase_C19N"/>
    <property type="match status" value="1"/>
</dbReference>
<dbReference type="EC" id="3.4.19.12" evidence="3"/>
<dbReference type="Pfam" id="PF00443">
    <property type="entry name" value="UCH"/>
    <property type="match status" value="1"/>
</dbReference>
<evidence type="ECO:0000259" key="9">
    <source>
        <dbReference type="PROSITE" id="PS50235"/>
    </source>
</evidence>
<sequence>MNGIHRFLTRRERRSRRDKEEASTILSRPLYRGLFASENSACQEQEEEQKVKLLEQRIALVGITGLKSEHIQYALRSKSAQGDVDKAFDLLLLLEDSIEGIIRDYTPRMKLLGAENRQGVTCYLDALLFAMFARLDCFEAILYKVFSDEPRRKLVIILRLWVNMLRSGKLITTDVTKHLQDALAACGWEDAARLRQQDASEAFTFITEKLELPLLTLKMDIYHTGKEDVSDDHKFINERLLEVAIPPEAGDGHSVTLEDCLEAYFNNRIEVKRHMERRNTLRSVRSSDSISKGLTTHVETVEMGSSSSQSPVQPASPQADEMTPLSSVVELTRSRTATSDTITRRPSIVQERFIPESDEQDGDGKESLNGNRQLRGRRGTVRKEVMMPAWQFFSLIPWYTDNTPTNDAQVAAHFSSKRPILGMCLKRYSMLPNGKAVRLNTYIDIPIEIGLPHFIQDDNLEAEGPIYGNFKLSLQAVVCHRGTSVDSGHYIALVRGTSANAVPQSANGSDPPSYTHDDEANYWMRFDDLAAERITLVDIEKALKDESPYLLFYQILPIDEDPAEANLRDKPPSYSESEGGLDMSAEKSSFSLRVSSVSTTSEHDEYAVSTTERRSTEMSPPDRPRTQSSEQGGATHSVTFSEPSGNSDSGHLPVVTVSGTPAESKGSDNRGSFSFSRRSSRARKSQSQSRAGSQAGENRISATFSRLAGRLSREKLPGDGNETDGEGDAKFEAAIEETDGEPVPSESPNKDRGSWGRLKDRDKAKGRQKDKDRGEKNPERECIVM</sequence>
<protein>
    <recommendedName>
        <fullName evidence="3">ubiquitinyl hydrolase 1</fullName>
        <ecNumber evidence="3">3.4.19.12</ecNumber>
    </recommendedName>
</protein>
<name>A0A443HKU2_BYSSP</name>
<feature type="compositionally biased region" description="Polar residues" evidence="8">
    <location>
        <begin position="626"/>
        <end position="649"/>
    </location>
</feature>
<comment type="similarity">
    <text evidence="2">Belongs to the peptidase C19 family.</text>
</comment>
<reference evidence="10 11" key="1">
    <citation type="journal article" date="2018" name="Front. Microbiol.">
        <title>Genomic and genetic insights into a cosmopolitan fungus, Paecilomyces variotii (Eurotiales).</title>
        <authorList>
            <person name="Urquhart A.S."/>
            <person name="Mondo S.J."/>
            <person name="Makela M.R."/>
            <person name="Hane J.K."/>
            <person name="Wiebenga A."/>
            <person name="He G."/>
            <person name="Mihaltcheva S."/>
            <person name="Pangilinan J."/>
            <person name="Lipzen A."/>
            <person name="Barry K."/>
            <person name="de Vries R.P."/>
            <person name="Grigoriev I.V."/>
            <person name="Idnurm A."/>
        </authorList>
    </citation>
    <scope>NUCLEOTIDE SEQUENCE [LARGE SCALE GENOMIC DNA]</scope>
    <source>
        <strain evidence="10 11">CBS 101075</strain>
    </source>
</reference>
<gene>
    <name evidence="10" type="ORF">C8Q69DRAFT_97291</name>
</gene>
<dbReference type="VEuPathDB" id="FungiDB:C8Q69DRAFT_97291"/>
<dbReference type="InterPro" id="IPR001394">
    <property type="entry name" value="Peptidase_C19_UCH"/>
</dbReference>
<dbReference type="RefSeq" id="XP_028482065.1">
    <property type="nucleotide sequence ID" value="XM_028634235.1"/>
</dbReference>
<organism evidence="10 11">
    <name type="scientific">Byssochlamys spectabilis</name>
    <name type="common">Paecilomyces variotii</name>
    <dbReference type="NCBI Taxonomy" id="264951"/>
    <lineage>
        <taxon>Eukaryota</taxon>
        <taxon>Fungi</taxon>
        <taxon>Dikarya</taxon>
        <taxon>Ascomycota</taxon>
        <taxon>Pezizomycotina</taxon>
        <taxon>Eurotiomycetes</taxon>
        <taxon>Eurotiomycetidae</taxon>
        <taxon>Eurotiales</taxon>
        <taxon>Thermoascaceae</taxon>
        <taxon>Paecilomyces</taxon>
    </lineage>
</organism>
<dbReference type="InterPro" id="IPR050164">
    <property type="entry name" value="Peptidase_C19"/>
</dbReference>
<evidence type="ECO:0000256" key="5">
    <source>
        <dbReference type="ARBA" id="ARBA00022786"/>
    </source>
</evidence>
<dbReference type="EMBL" id="RCNU01000013">
    <property type="protein sequence ID" value="RWQ92420.1"/>
    <property type="molecule type" value="Genomic_DNA"/>
</dbReference>
<evidence type="ECO:0000313" key="10">
    <source>
        <dbReference type="EMBL" id="RWQ92420.1"/>
    </source>
</evidence>
<dbReference type="PROSITE" id="PS50235">
    <property type="entry name" value="USP_3"/>
    <property type="match status" value="1"/>
</dbReference>
<dbReference type="PANTHER" id="PTHR24006">
    <property type="entry name" value="UBIQUITIN CARBOXYL-TERMINAL HYDROLASE"/>
    <property type="match status" value="1"/>
</dbReference>
<feature type="compositionally biased region" description="Low complexity" evidence="8">
    <location>
        <begin position="305"/>
        <end position="319"/>
    </location>
</feature>
<keyword evidence="4" id="KW-0645">Protease</keyword>
<comment type="caution">
    <text evidence="10">The sequence shown here is derived from an EMBL/GenBank/DDBJ whole genome shotgun (WGS) entry which is preliminary data.</text>
</comment>
<keyword evidence="7" id="KW-0788">Thiol protease</keyword>
<accession>A0A443HKU2</accession>
<dbReference type="SUPFAM" id="SSF54001">
    <property type="entry name" value="Cysteine proteinases"/>
    <property type="match status" value="1"/>
</dbReference>